<proteinExistence type="predicted"/>
<accession>A0ABC8V5B0</accession>
<dbReference type="EMBL" id="CAUOFW020010501">
    <property type="protein sequence ID" value="CAK9188536.1"/>
    <property type="molecule type" value="Genomic_DNA"/>
</dbReference>
<comment type="caution">
    <text evidence="3">The sequence shown here is derived from an EMBL/GenBank/DDBJ whole genome shotgun (WGS) entry which is preliminary data.</text>
</comment>
<name>A0ABC8V5B0_9AQUA</name>
<feature type="compositionally biased region" description="Basic and acidic residues" evidence="1">
    <location>
        <begin position="58"/>
        <end position="72"/>
    </location>
</feature>
<feature type="chain" id="PRO_5044859092" evidence="2">
    <location>
        <begin position="28"/>
        <end position="83"/>
    </location>
</feature>
<dbReference type="Proteomes" id="UP001642360">
    <property type="component" value="Unassembled WGS sequence"/>
</dbReference>
<evidence type="ECO:0000256" key="2">
    <source>
        <dbReference type="SAM" id="SignalP"/>
    </source>
</evidence>
<protein>
    <submittedName>
        <fullName evidence="3">Uncharacterized protein</fullName>
    </submittedName>
</protein>
<keyword evidence="4" id="KW-1185">Reference proteome</keyword>
<dbReference type="PANTHER" id="PTHR34545">
    <property type="entry name" value="CLAVATA3/ESR (CLE)-RELATED PROTEIN 22"/>
    <property type="match status" value="1"/>
</dbReference>
<evidence type="ECO:0000313" key="3">
    <source>
        <dbReference type="EMBL" id="CAK9188536.1"/>
    </source>
</evidence>
<evidence type="ECO:0000256" key="1">
    <source>
        <dbReference type="SAM" id="MobiDB-lite"/>
    </source>
</evidence>
<dbReference type="InterPro" id="IPR033249">
    <property type="entry name" value="CLE_plant"/>
</dbReference>
<dbReference type="AlphaFoldDB" id="A0ABC8V5B0"/>
<reference evidence="3 4" key="1">
    <citation type="submission" date="2024-02" db="EMBL/GenBank/DDBJ databases">
        <authorList>
            <person name="Vignale AGUSTIN F."/>
            <person name="Sosa J E."/>
            <person name="Modenutti C."/>
        </authorList>
    </citation>
    <scope>NUCLEOTIDE SEQUENCE [LARGE SCALE GENOMIC DNA]</scope>
</reference>
<sequence>MGLRKEMACLFLLLLMLLKLGNSPCFADGYGRFSRSKGGSGSDLSPLKTHNGLKGKGNKHEDDDIFGGDKRRVYTGPNPLHNR</sequence>
<feature type="region of interest" description="Disordered" evidence="1">
    <location>
        <begin position="35"/>
        <end position="83"/>
    </location>
</feature>
<feature type="signal peptide" evidence="2">
    <location>
        <begin position="1"/>
        <end position="27"/>
    </location>
</feature>
<evidence type="ECO:0000313" key="4">
    <source>
        <dbReference type="Proteomes" id="UP001642360"/>
    </source>
</evidence>
<gene>
    <name evidence="3" type="ORF">ILEXP_LOCUS59217</name>
</gene>
<keyword evidence="2" id="KW-0732">Signal</keyword>
<organism evidence="3 4">
    <name type="scientific">Ilex paraguariensis</name>
    <name type="common">yerba mate</name>
    <dbReference type="NCBI Taxonomy" id="185542"/>
    <lineage>
        <taxon>Eukaryota</taxon>
        <taxon>Viridiplantae</taxon>
        <taxon>Streptophyta</taxon>
        <taxon>Embryophyta</taxon>
        <taxon>Tracheophyta</taxon>
        <taxon>Spermatophyta</taxon>
        <taxon>Magnoliopsida</taxon>
        <taxon>eudicotyledons</taxon>
        <taxon>Gunneridae</taxon>
        <taxon>Pentapetalae</taxon>
        <taxon>asterids</taxon>
        <taxon>campanulids</taxon>
        <taxon>Aquifoliales</taxon>
        <taxon>Aquifoliaceae</taxon>
        <taxon>Ilex</taxon>
    </lineage>
</organism>
<dbReference type="PANTHER" id="PTHR34545:SF8">
    <property type="entry name" value="CLAVATA3_ESR (CLE)-RELATED PROTEIN 21"/>
    <property type="match status" value="1"/>
</dbReference>